<dbReference type="Gene3D" id="3.20.20.60">
    <property type="entry name" value="Phosphoenolpyruvate-binding domains"/>
    <property type="match status" value="1"/>
</dbReference>
<proteinExistence type="inferred from homology"/>
<protein>
    <submittedName>
        <fullName evidence="5">Unannotated protein</fullName>
    </submittedName>
</protein>
<gene>
    <name evidence="5" type="ORF">UFOPK2598_00047</name>
</gene>
<dbReference type="Pfam" id="PF03328">
    <property type="entry name" value="HpcH_HpaI"/>
    <property type="match status" value="1"/>
</dbReference>
<evidence type="ECO:0000259" key="4">
    <source>
        <dbReference type="Pfam" id="PF03328"/>
    </source>
</evidence>
<dbReference type="InterPro" id="IPR050251">
    <property type="entry name" value="HpcH-HpaI_aldolase"/>
</dbReference>
<dbReference type="PANTHER" id="PTHR30502:SF0">
    <property type="entry name" value="PHOSPHOENOLPYRUVATE CARBOXYLASE FAMILY PROTEIN"/>
    <property type="match status" value="1"/>
</dbReference>
<dbReference type="GO" id="GO:0046872">
    <property type="term" value="F:metal ion binding"/>
    <property type="evidence" value="ECO:0007669"/>
    <property type="project" value="UniProtKB-KW"/>
</dbReference>
<sequence length="250" mass="26281">MACVMHKFTDPNHVTIGTFLGMGTPMAAEIAAVGGVDWVLLDLEHGGAGEDLVGPTVVAGMAYGIPTLVRVESMERIRIGRALDAGASGVMIPRIETPDQVSEIVKHMSYPPFGDRGVATYNRSAKWGRDLSGLTEKSKAACIIQIETLKALENIEAIAKIEGADLLFVGPLDLSFALGVPRDFKSPKFLEATSKVVAAAKANNKVAGILAADATAAQSFIDQGFKFIAIGSDSTLLAGAITNLVTQLKK</sequence>
<dbReference type="InterPro" id="IPR015813">
    <property type="entry name" value="Pyrv/PenolPyrv_kinase-like_dom"/>
</dbReference>
<dbReference type="GO" id="GO:0005737">
    <property type="term" value="C:cytoplasm"/>
    <property type="evidence" value="ECO:0007669"/>
    <property type="project" value="TreeGrafter"/>
</dbReference>
<accession>A0A6J6NXQ4</accession>
<name>A0A6J6NXQ4_9ZZZZ</name>
<keyword evidence="3" id="KW-0456">Lyase</keyword>
<feature type="domain" description="HpcH/HpaI aldolase/citrate lyase" evidence="4">
    <location>
        <begin position="16"/>
        <end position="238"/>
    </location>
</feature>
<dbReference type="AlphaFoldDB" id="A0A6J6NXQ4"/>
<dbReference type="InterPro" id="IPR040442">
    <property type="entry name" value="Pyrv_kinase-like_dom_sf"/>
</dbReference>
<dbReference type="PANTHER" id="PTHR30502">
    <property type="entry name" value="2-KETO-3-DEOXY-L-RHAMNONATE ALDOLASE"/>
    <property type="match status" value="1"/>
</dbReference>
<keyword evidence="2" id="KW-0479">Metal-binding</keyword>
<evidence type="ECO:0000256" key="3">
    <source>
        <dbReference type="ARBA" id="ARBA00023239"/>
    </source>
</evidence>
<comment type="similarity">
    <text evidence="1">Belongs to the HpcH/HpaI aldolase family.</text>
</comment>
<dbReference type="InterPro" id="IPR005000">
    <property type="entry name" value="Aldolase/citrate-lyase_domain"/>
</dbReference>
<evidence type="ECO:0000256" key="2">
    <source>
        <dbReference type="ARBA" id="ARBA00022723"/>
    </source>
</evidence>
<dbReference type="EMBL" id="CAEZXV010000002">
    <property type="protein sequence ID" value="CAB4691116.1"/>
    <property type="molecule type" value="Genomic_DNA"/>
</dbReference>
<organism evidence="5">
    <name type="scientific">freshwater metagenome</name>
    <dbReference type="NCBI Taxonomy" id="449393"/>
    <lineage>
        <taxon>unclassified sequences</taxon>
        <taxon>metagenomes</taxon>
        <taxon>ecological metagenomes</taxon>
    </lineage>
</organism>
<dbReference type="GO" id="GO:0016832">
    <property type="term" value="F:aldehyde-lyase activity"/>
    <property type="evidence" value="ECO:0007669"/>
    <property type="project" value="TreeGrafter"/>
</dbReference>
<dbReference type="SUPFAM" id="SSF51621">
    <property type="entry name" value="Phosphoenolpyruvate/pyruvate domain"/>
    <property type="match status" value="1"/>
</dbReference>
<evidence type="ECO:0000256" key="1">
    <source>
        <dbReference type="ARBA" id="ARBA00005568"/>
    </source>
</evidence>
<reference evidence="5" key="1">
    <citation type="submission" date="2020-05" db="EMBL/GenBank/DDBJ databases">
        <authorList>
            <person name="Chiriac C."/>
            <person name="Salcher M."/>
            <person name="Ghai R."/>
            <person name="Kavagutti S V."/>
        </authorList>
    </citation>
    <scope>NUCLEOTIDE SEQUENCE</scope>
</reference>
<evidence type="ECO:0000313" key="5">
    <source>
        <dbReference type="EMBL" id="CAB4691116.1"/>
    </source>
</evidence>